<organism evidence="10 11">
    <name type="scientific">Vespula squamosa</name>
    <name type="common">Southern yellow jacket</name>
    <name type="synonym">Wasp</name>
    <dbReference type="NCBI Taxonomy" id="30214"/>
    <lineage>
        <taxon>Eukaryota</taxon>
        <taxon>Metazoa</taxon>
        <taxon>Ecdysozoa</taxon>
        <taxon>Arthropoda</taxon>
        <taxon>Hexapoda</taxon>
        <taxon>Insecta</taxon>
        <taxon>Pterygota</taxon>
        <taxon>Neoptera</taxon>
        <taxon>Endopterygota</taxon>
        <taxon>Hymenoptera</taxon>
        <taxon>Apocrita</taxon>
        <taxon>Aculeata</taxon>
        <taxon>Vespoidea</taxon>
        <taxon>Vespidae</taxon>
        <taxon>Vespinae</taxon>
        <taxon>Vespula</taxon>
    </lineage>
</organism>
<proteinExistence type="predicted"/>
<comment type="cofactor">
    <cofactor evidence="2">
        <name>NAD(+)</name>
        <dbReference type="ChEBI" id="CHEBI:57540"/>
    </cofactor>
</comment>
<dbReference type="NCBIfam" id="TIGR01179">
    <property type="entry name" value="galE"/>
    <property type="match status" value="1"/>
</dbReference>
<dbReference type="Gene3D" id="3.90.25.10">
    <property type="entry name" value="UDP-galactose 4-epimerase, domain 1"/>
    <property type="match status" value="1"/>
</dbReference>
<evidence type="ECO:0000256" key="6">
    <source>
        <dbReference type="ARBA" id="ARBA00023144"/>
    </source>
</evidence>
<evidence type="ECO:0000256" key="1">
    <source>
        <dbReference type="ARBA" id="ARBA00000014"/>
    </source>
</evidence>
<dbReference type="PANTHER" id="PTHR43725:SF31">
    <property type="entry name" value="UDP-GLUCOSE 4-EPIMERASE"/>
    <property type="match status" value="1"/>
</dbReference>
<dbReference type="PANTHER" id="PTHR43725">
    <property type="entry name" value="UDP-GLUCOSE 4-EPIMERASE"/>
    <property type="match status" value="1"/>
</dbReference>
<feature type="domain" description="NAD(P)-binding" evidence="9">
    <location>
        <begin position="343"/>
        <end position="670"/>
    </location>
</feature>
<evidence type="ECO:0000256" key="3">
    <source>
        <dbReference type="ARBA" id="ARBA00002760"/>
    </source>
</evidence>
<dbReference type="GO" id="GO:0003974">
    <property type="term" value="F:UDP-N-acetylglucosamine 4-epimerase activity"/>
    <property type="evidence" value="ECO:0007669"/>
    <property type="project" value="UniProtKB-EC"/>
</dbReference>
<evidence type="ECO:0000256" key="5">
    <source>
        <dbReference type="ARBA" id="ARBA00023027"/>
    </source>
</evidence>
<dbReference type="InterPro" id="IPR036291">
    <property type="entry name" value="NAD(P)-bd_dom_sf"/>
</dbReference>
<dbReference type="NCBIfam" id="NF007956">
    <property type="entry name" value="PRK10675.1"/>
    <property type="match status" value="1"/>
</dbReference>
<keyword evidence="6" id="KW-0119">Carbohydrate metabolism</keyword>
<dbReference type="EMBL" id="JAUDFV010000154">
    <property type="protein sequence ID" value="KAL2716691.1"/>
    <property type="molecule type" value="Genomic_DNA"/>
</dbReference>
<evidence type="ECO:0000256" key="8">
    <source>
        <dbReference type="ARBA" id="ARBA00031827"/>
    </source>
</evidence>
<protein>
    <recommendedName>
        <fullName evidence="8">UDP-N-acetylglucosamine 4-epimerase</fullName>
        <ecNumber evidence="4">5.1.3.7</ecNumber>
    </recommendedName>
    <alternativeName>
        <fullName evidence="8">UDP-N-acetylglucosamine 4-epimerase</fullName>
    </alternativeName>
</protein>
<dbReference type="Proteomes" id="UP001607302">
    <property type="component" value="Unassembled WGS sequence"/>
</dbReference>
<reference evidence="10 11" key="1">
    <citation type="journal article" date="2024" name="Ann. Entomol. Soc. Am.">
        <title>Genomic analyses of the southern and eastern yellowjacket wasps (Hymenoptera: Vespidae) reveal evolutionary signatures of social life.</title>
        <authorList>
            <person name="Catto M.A."/>
            <person name="Caine P.B."/>
            <person name="Orr S.E."/>
            <person name="Hunt B.G."/>
            <person name="Goodisman M.A.D."/>
        </authorList>
    </citation>
    <scope>NUCLEOTIDE SEQUENCE [LARGE SCALE GENOMIC DNA]</scope>
    <source>
        <strain evidence="10">233</strain>
        <tissue evidence="10">Head and thorax</tissue>
    </source>
</reference>
<dbReference type="EC" id="5.1.3.7" evidence="4"/>
<accession>A0ABD2A8H8</accession>
<dbReference type="AlphaFoldDB" id="A0ABD2A8H8"/>
<keyword evidence="11" id="KW-1185">Reference proteome</keyword>
<dbReference type="Pfam" id="PF16363">
    <property type="entry name" value="GDP_Man_Dehyd"/>
    <property type="match status" value="1"/>
</dbReference>
<comment type="caution">
    <text evidence="10">The sequence shown here is derived from an EMBL/GenBank/DDBJ whole genome shotgun (WGS) entry which is preliminary data.</text>
</comment>
<sequence length="698" mass="78355">MSQINQGQKCGETADILTRYQIISNKLKKRFLRKPNVTEASDQFCALAVECEQKELWQYAGLCYLAAARCHGTLKNASFEINLLIKAGRQFLTAEKKNNDIGCPSLGQENMLAAVSCFSHSSLRCGNQIGFNSLSAGLAIELALSLGPNSAGIQQLRKSIDTFPTPKAINSLISFYIEQGDYVTALNVLNEFVEFVKAYINIGIRGNYNVILRRCEITRVLLLLILQPSPKRLAPSLVQVLEKYAWIEEGTNNGLDMNEDELLLLQSLVLACQSRDFQILLELEGELWPYLNAEQKELLHNLIRVLTLHIFRKNGVKKVVKGRTCYNTLYGWKTMTENWRTIFVTGGAGYIGSHCIVELLECGYDVVAIDNFANSVVEGKGESAALKRVEKITGKKVIFYNCDLIDKNNLEEVFNKHKIDCVIHFAAIKAVGESMQVPLHYYKNNIIGAINLLEVMKAAGCFQLVFSSSCTVYGEPNELPITEEHPTGNITNVYGRTKYFIEEMLKDISRAEKSWNIISLRYFNPVGAHPSGLIGEDPTKPFTNLMPYIAQVALSHKPELIIFGGDYPTKDGTGIRDYIHVMDLASGHVAALNALHKQHVKLKIYNLGTGQGVSVLELIKTFEKVTGATVPYVIKDRREGDIVSMFANTDLAEKELGWKTKYNVERMCEDFWRWQTMNPYGYRAPIKNGIHHHVNNTT</sequence>
<dbReference type="SUPFAM" id="SSF51735">
    <property type="entry name" value="NAD(P)-binding Rossmann-fold domains"/>
    <property type="match status" value="1"/>
</dbReference>
<keyword evidence="6" id="KW-0299">Galactose metabolism</keyword>
<evidence type="ECO:0000259" key="9">
    <source>
        <dbReference type="Pfam" id="PF16363"/>
    </source>
</evidence>
<dbReference type="PRINTS" id="PR01713">
    <property type="entry name" value="NUCEPIMERASE"/>
</dbReference>
<evidence type="ECO:0000256" key="2">
    <source>
        <dbReference type="ARBA" id="ARBA00001911"/>
    </source>
</evidence>
<evidence type="ECO:0000256" key="7">
    <source>
        <dbReference type="ARBA" id="ARBA00023235"/>
    </source>
</evidence>
<keyword evidence="7" id="KW-0413">Isomerase</keyword>
<gene>
    <name evidence="10" type="ORF">V1478_014367</name>
</gene>
<dbReference type="InterPro" id="IPR016040">
    <property type="entry name" value="NAD(P)-bd_dom"/>
</dbReference>
<evidence type="ECO:0000313" key="11">
    <source>
        <dbReference type="Proteomes" id="UP001607302"/>
    </source>
</evidence>
<dbReference type="CDD" id="cd05247">
    <property type="entry name" value="UDP_G4E_1_SDR_e"/>
    <property type="match status" value="1"/>
</dbReference>
<comment type="function">
    <text evidence="3">Catalyzes two distinct but analogous reactions: the reversible epimerization of UDP-glucose to UDP-galactose and the reversible epimerization of UDP-N-acetylglucosamine to UDP-N-acetylgalactosamine. The reaction with UDP-Gal plays a critical role in the Leloir pathway of galactose catabolism in which galactose is converted to the glycolytic intermediate glucose 6-phosphate. It contributes to the catabolism of dietary galactose and enables the endogenous biosynthesis of both UDP-Gal and UDP-GalNAc when exogenous sources are limited. Both UDP-sugar interconversions are important in the synthesis of glycoproteins and glycolipids.</text>
</comment>
<evidence type="ECO:0000313" key="10">
    <source>
        <dbReference type="EMBL" id="KAL2716691.1"/>
    </source>
</evidence>
<dbReference type="GO" id="GO:0006012">
    <property type="term" value="P:galactose metabolic process"/>
    <property type="evidence" value="ECO:0007669"/>
    <property type="project" value="UniProtKB-KW"/>
</dbReference>
<name>A0ABD2A8H8_VESSQ</name>
<comment type="catalytic activity">
    <reaction evidence="1">
        <text>UDP-N-acetyl-alpha-D-glucosamine = UDP-N-acetyl-alpha-D-galactosamine</text>
        <dbReference type="Rhea" id="RHEA:20517"/>
        <dbReference type="ChEBI" id="CHEBI:57705"/>
        <dbReference type="ChEBI" id="CHEBI:67138"/>
        <dbReference type="EC" id="5.1.3.7"/>
    </reaction>
</comment>
<dbReference type="Gene3D" id="3.40.50.720">
    <property type="entry name" value="NAD(P)-binding Rossmann-like Domain"/>
    <property type="match status" value="1"/>
</dbReference>
<dbReference type="InterPro" id="IPR005886">
    <property type="entry name" value="UDP_G4E"/>
</dbReference>
<keyword evidence="5" id="KW-0520">NAD</keyword>
<evidence type="ECO:0000256" key="4">
    <source>
        <dbReference type="ARBA" id="ARBA00013175"/>
    </source>
</evidence>